<accession>A0A645G9B0</accession>
<proteinExistence type="predicted"/>
<evidence type="ECO:0000313" key="2">
    <source>
        <dbReference type="EMBL" id="MPN22696.1"/>
    </source>
</evidence>
<gene>
    <name evidence="2" type="ORF">SDC9_170079</name>
</gene>
<feature type="region of interest" description="Disordered" evidence="1">
    <location>
        <begin position="28"/>
        <end position="66"/>
    </location>
</feature>
<reference evidence="2" key="1">
    <citation type="submission" date="2019-08" db="EMBL/GenBank/DDBJ databases">
        <authorList>
            <person name="Kucharzyk K."/>
            <person name="Murdoch R.W."/>
            <person name="Higgins S."/>
            <person name="Loffler F."/>
        </authorList>
    </citation>
    <scope>NUCLEOTIDE SEQUENCE</scope>
</reference>
<organism evidence="2">
    <name type="scientific">bioreactor metagenome</name>
    <dbReference type="NCBI Taxonomy" id="1076179"/>
    <lineage>
        <taxon>unclassified sequences</taxon>
        <taxon>metagenomes</taxon>
        <taxon>ecological metagenomes</taxon>
    </lineage>
</organism>
<dbReference type="AlphaFoldDB" id="A0A645G9B0"/>
<name>A0A645G9B0_9ZZZZ</name>
<dbReference type="EMBL" id="VSSQ01070989">
    <property type="protein sequence ID" value="MPN22696.1"/>
    <property type="molecule type" value="Genomic_DNA"/>
</dbReference>
<sequence>MASAALTTSRVSAPLPVMLIRARRMEGKPSVDDSGLTTRRHDGSRSRLPGAAISTRSGAPIGDRDRISPKTVACTVAGMPSDRLVTSRAIRVRLVFIFRVAGGCVRSCWRFYQTIVRHSSGDACSGGIIRDFGAHLSC</sequence>
<protein>
    <submittedName>
        <fullName evidence="2">Uncharacterized protein</fullName>
    </submittedName>
</protein>
<comment type="caution">
    <text evidence="2">The sequence shown here is derived from an EMBL/GenBank/DDBJ whole genome shotgun (WGS) entry which is preliminary data.</text>
</comment>
<evidence type="ECO:0000256" key="1">
    <source>
        <dbReference type="SAM" id="MobiDB-lite"/>
    </source>
</evidence>